<dbReference type="EMBL" id="JASNVW010000002">
    <property type="protein sequence ID" value="MDK6028517.1"/>
    <property type="molecule type" value="Genomic_DNA"/>
</dbReference>
<keyword evidence="4" id="KW-0547">Nucleotide-binding</keyword>
<dbReference type="InterPro" id="IPR003439">
    <property type="entry name" value="ABC_transporter-like_ATP-bd"/>
</dbReference>
<dbReference type="PANTHER" id="PTHR42734">
    <property type="entry name" value="METAL TRANSPORT SYSTEM ATP-BINDING PROTEIN TM_0124-RELATED"/>
    <property type="match status" value="1"/>
</dbReference>
<comment type="function">
    <text evidence="6">Probably part of an ABC transporter complex. Responsible for energy coupling to the transport system.</text>
</comment>
<dbReference type="InterPro" id="IPR015856">
    <property type="entry name" value="ABC_transpr_CbiO/EcfA_su"/>
</dbReference>
<evidence type="ECO:0000313" key="8">
    <source>
        <dbReference type="EMBL" id="MDK6028517.1"/>
    </source>
</evidence>
<dbReference type="InterPro" id="IPR003593">
    <property type="entry name" value="AAA+_ATPase"/>
</dbReference>
<dbReference type="InterPro" id="IPR027417">
    <property type="entry name" value="P-loop_NTPase"/>
</dbReference>
<evidence type="ECO:0000256" key="2">
    <source>
        <dbReference type="ARBA" id="ARBA00005417"/>
    </source>
</evidence>
<dbReference type="CDD" id="cd03225">
    <property type="entry name" value="ABC_cobalt_CbiO_domain1"/>
    <property type="match status" value="1"/>
</dbReference>
<dbReference type="GO" id="GO:0005886">
    <property type="term" value="C:plasma membrane"/>
    <property type="evidence" value="ECO:0007669"/>
    <property type="project" value="UniProtKB-SubCell"/>
</dbReference>
<proteinExistence type="inferred from homology"/>
<dbReference type="InterPro" id="IPR050153">
    <property type="entry name" value="Metal_Ion_Import_ABC"/>
</dbReference>
<evidence type="ECO:0000256" key="1">
    <source>
        <dbReference type="ARBA" id="ARBA00004236"/>
    </source>
</evidence>
<accession>A0ABD4Z6C9</accession>
<reference evidence="8 9" key="1">
    <citation type="submission" date="2023-05" db="EMBL/GenBank/DDBJ databases">
        <title>A new hyperthermophilic archaea 'Ignisphaera cupida' sp. nov. and description of the family 'Ignisphaeraceae' fam. nov.</title>
        <authorList>
            <person name="Podosokorskaya O.A."/>
            <person name="Elcheninov A.G."/>
            <person name="Klukina A."/>
            <person name="Merkel A.Y."/>
        </authorList>
    </citation>
    <scope>NUCLEOTIDE SEQUENCE [LARGE SCALE GENOMIC DNA]</scope>
    <source>
        <strain evidence="8 9">4213-co</strain>
    </source>
</reference>
<feature type="domain" description="ABC transporter" evidence="7">
    <location>
        <begin position="222"/>
        <end position="419"/>
    </location>
</feature>
<dbReference type="GO" id="GO:0005524">
    <property type="term" value="F:ATP binding"/>
    <property type="evidence" value="ECO:0007669"/>
    <property type="project" value="UniProtKB-KW"/>
</dbReference>
<dbReference type="PROSITE" id="PS50893">
    <property type="entry name" value="ABC_TRANSPORTER_2"/>
    <property type="match status" value="2"/>
</dbReference>
<name>A0ABD4Z6C9_9CREN</name>
<keyword evidence="9" id="KW-1185">Reference proteome</keyword>
<gene>
    <name evidence="8" type="ORF">QPL79_03990</name>
</gene>
<dbReference type="RefSeq" id="WP_285273500.1">
    <property type="nucleotide sequence ID" value="NZ_JASNVW010000002.1"/>
</dbReference>
<keyword evidence="5 8" id="KW-0067">ATP-binding</keyword>
<dbReference type="SMART" id="SM00382">
    <property type="entry name" value="AAA"/>
    <property type="match status" value="2"/>
</dbReference>
<dbReference type="Gene3D" id="3.40.50.300">
    <property type="entry name" value="P-loop containing nucleotide triphosphate hydrolases"/>
    <property type="match status" value="2"/>
</dbReference>
<dbReference type="Pfam" id="PF00005">
    <property type="entry name" value="ABC_tran"/>
    <property type="match status" value="2"/>
</dbReference>
<feature type="domain" description="ABC transporter" evidence="7">
    <location>
        <begin position="5"/>
        <end position="224"/>
    </location>
</feature>
<dbReference type="Proteomes" id="UP001529235">
    <property type="component" value="Unassembled WGS sequence"/>
</dbReference>
<keyword evidence="3" id="KW-0813">Transport</keyword>
<dbReference type="SUPFAM" id="SSF52540">
    <property type="entry name" value="P-loop containing nucleoside triphosphate hydrolases"/>
    <property type="match status" value="2"/>
</dbReference>
<evidence type="ECO:0000256" key="6">
    <source>
        <dbReference type="ARBA" id="ARBA00025157"/>
    </source>
</evidence>
<evidence type="ECO:0000313" key="9">
    <source>
        <dbReference type="Proteomes" id="UP001529235"/>
    </source>
</evidence>
<comment type="caution">
    <text evidence="8">The sequence shown here is derived from an EMBL/GenBank/DDBJ whole genome shotgun (WGS) entry which is preliminary data.</text>
</comment>
<comment type="subcellular location">
    <subcellularLocation>
        <location evidence="1">Cell membrane</location>
    </subcellularLocation>
</comment>
<evidence type="ECO:0000256" key="3">
    <source>
        <dbReference type="ARBA" id="ARBA00022448"/>
    </source>
</evidence>
<sequence>MSKIVKVHNLSVSVNNHEIIKDLSIEISESEIICVTGSTGAGKTTFLRVVTGLIPELYKDFKIDGEISIFGLSPSEALHRGLVAYVPQDVYSFFIGSTPREELAAIGIESYCSDINLDKDIDRLSDGQLYRFLLNTALVGGAKVIAIDEPLSHIDWWSVEKVFEYLKSFAESNKLVIIVAEHRIDLIKNFCSSIVKLDASTTECPNLPKLLGARNNVTSTAIELRDVHITYDYEHILKGITMSIGFGEAIAITGRNGCGKTTLLNILAGIAKPSKGFVNISKRTKLFMVPQNPVYWFPSASVEDVAKLFARKCKFDGNIENVLSVFNLDRESKKNVYSLSVGKARLLSMALAHISNSSIIIVDEPTLGLDCKSRKILVNIFNKFLENEKTVIVATHDLSFAKLFNTVYILEKGKLMKGQ</sequence>
<dbReference type="AlphaFoldDB" id="A0ABD4Z6C9"/>
<evidence type="ECO:0000256" key="5">
    <source>
        <dbReference type="ARBA" id="ARBA00022840"/>
    </source>
</evidence>
<dbReference type="PANTHER" id="PTHR42734:SF17">
    <property type="entry name" value="METAL TRANSPORT SYSTEM ATP-BINDING PROTEIN TM_0124-RELATED"/>
    <property type="match status" value="1"/>
</dbReference>
<protein>
    <submittedName>
        <fullName evidence="8">ATP-binding cassette domain-containing protein</fullName>
    </submittedName>
</protein>
<evidence type="ECO:0000259" key="7">
    <source>
        <dbReference type="PROSITE" id="PS50893"/>
    </source>
</evidence>
<comment type="similarity">
    <text evidence="2">Belongs to the ABC transporter superfamily.</text>
</comment>
<evidence type="ECO:0000256" key="4">
    <source>
        <dbReference type="ARBA" id="ARBA00022741"/>
    </source>
</evidence>
<organism evidence="8 9">
    <name type="scientific">Ignisphaera cupida</name>
    <dbReference type="NCBI Taxonomy" id="3050454"/>
    <lineage>
        <taxon>Archaea</taxon>
        <taxon>Thermoproteota</taxon>
        <taxon>Thermoprotei</taxon>
        <taxon>Desulfurococcales</taxon>
        <taxon>Desulfurococcaceae</taxon>
        <taxon>Ignisphaera</taxon>
    </lineage>
</organism>